<gene>
    <name evidence="4" type="primary">LOC111088935</name>
</gene>
<keyword evidence="2" id="KW-0732">Signal</keyword>
<accession>A0ABM1TJE0</accession>
<feature type="chain" id="PRO_5045591951" evidence="2">
    <location>
        <begin position="23"/>
        <end position="130"/>
    </location>
</feature>
<dbReference type="RefSeq" id="XP_022255996.1">
    <property type="nucleotide sequence ID" value="XM_022400288.1"/>
</dbReference>
<organism evidence="3 4">
    <name type="scientific">Limulus polyphemus</name>
    <name type="common">Atlantic horseshoe crab</name>
    <dbReference type="NCBI Taxonomy" id="6850"/>
    <lineage>
        <taxon>Eukaryota</taxon>
        <taxon>Metazoa</taxon>
        <taxon>Ecdysozoa</taxon>
        <taxon>Arthropoda</taxon>
        <taxon>Chelicerata</taxon>
        <taxon>Merostomata</taxon>
        <taxon>Xiphosura</taxon>
        <taxon>Limulidae</taxon>
        <taxon>Limulus</taxon>
    </lineage>
</organism>
<name>A0ABM1TJE0_LIMPO</name>
<evidence type="ECO:0000256" key="1">
    <source>
        <dbReference type="SAM" id="MobiDB-lite"/>
    </source>
</evidence>
<dbReference type="Proteomes" id="UP000694941">
    <property type="component" value="Unplaced"/>
</dbReference>
<sequence length="130" mass="14867">MFLSRLSLGLLFLLVTMALVEALDCRKFVFAPMCRGISAKRSGRSQHQSSNDFEDLDLTDLSRTPDSTVDWDDSDIDITEVYSLMKKLADKIKKHIQSRQADNGERNPLPNGRPFPLTSKDNVDWFLKFQ</sequence>
<feature type="signal peptide" evidence="2">
    <location>
        <begin position="1"/>
        <end position="22"/>
    </location>
</feature>
<feature type="region of interest" description="Disordered" evidence="1">
    <location>
        <begin position="95"/>
        <end position="117"/>
    </location>
</feature>
<proteinExistence type="predicted"/>
<protein>
    <submittedName>
        <fullName evidence="4">Uncharacterized protein LOC111088935</fullName>
    </submittedName>
</protein>
<feature type="region of interest" description="Disordered" evidence="1">
    <location>
        <begin position="39"/>
        <end position="62"/>
    </location>
</feature>
<dbReference type="GeneID" id="111088935"/>
<evidence type="ECO:0000256" key="2">
    <source>
        <dbReference type="SAM" id="SignalP"/>
    </source>
</evidence>
<reference evidence="4" key="1">
    <citation type="submission" date="2025-08" db="UniProtKB">
        <authorList>
            <consortium name="RefSeq"/>
        </authorList>
    </citation>
    <scope>IDENTIFICATION</scope>
    <source>
        <tissue evidence="4">Muscle</tissue>
    </source>
</reference>
<keyword evidence="3" id="KW-1185">Reference proteome</keyword>
<evidence type="ECO:0000313" key="4">
    <source>
        <dbReference type="RefSeq" id="XP_022255996.1"/>
    </source>
</evidence>
<evidence type="ECO:0000313" key="3">
    <source>
        <dbReference type="Proteomes" id="UP000694941"/>
    </source>
</evidence>